<organism evidence="11 12">
    <name type="scientific">Cinara cedri</name>
    <dbReference type="NCBI Taxonomy" id="506608"/>
    <lineage>
        <taxon>Eukaryota</taxon>
        <taxon>Metazoa</taxon>
        <taxon>Ecdysozoa</taxon>
        <taxon>Arthropoda</taxon>
        <taxon>Hexapoda</taxon>
        <taxon>Insecta</taxon>
        <taxon>Pterygota</taxon>
        <taxon>Neoptera</taxon>
        <taxon>Paraneoptera</taxon>
        <taxon>Hemiptera</taxon>
        <taxon>Sternorrhyncha</taxon>
        <taxon>Aphidomorpha</taxon>
        <taxon>Aphidoidea</taxon>
        <taxon>Aphididae</taxon>
        <taxon>Lachninae</taxon>
        <taxon>Cinara</taxon>
    </lineage>
</organism>
<dbReference type="PANTHER" id="PTHR31650:SF1">
    <property type="entry name" value="WAX ESTER SYNTHASE_DIACYLGLYCEROL ACYLTRANSFERASE 4-RELATED"/>
    <property type="match status" value="1"/>
</dbReference>
<dbReference type="InterPro" id="IPR009721">
    <property type="entry name" value="O-acyltransferase_WSD1_C"/>
</dbReference>
<evidence type="ECO:0000256" key="3">
    <source>
        <dbReference type="ARBA" id="ARBA00022679"/>
    </source>
</evidence>
<proteinExistence type="inferred from homology"/>
<keyword evidence="12" id="KW-1185">Reference proteome</keyword>
<comment type="catalytic activity">
    <reaction evidence="7">
        <text>an acyl-CoA + a 1,2-diacyl-sn-glycerol = a triacyl-sn-glycerol + CoA</text>
        <dbReference type="Rhea" id="RHEA:10868"/>
        <dbReference type="ChEBI" id="CHEBI:17815"/>
        <dbReference type="ChEBI" id="CHEBI:57287"/>
        <dbReference type="ChEBI" id="CHEBI:58342"/>
        <dbReference type="ChEBI" id="CHEBI:64615"/>
        <dbReference type="EC" id="2.3.1.20"/>
    </reaction>
</comment>
<evidence type="ECO:0000259" key="9">
    <source>
        <dbReference type="Pfam" id="PF03007"/>
    </source>
</evidence>
<evidence type="ECO:0000256" key="6">
    <source>
        <dbReference type="ARBA" id="ARBA00047604"/>
    </source>
</evidence>
<dbReference type="Pfam" id="PF06974">
    <property type="entry name" value="WS_DGAT_C"/>
    <property type="match status" value="1"/>
</dbReference>
<dbReference type="GO" id="GO:0047196">
    <property type="term" value="F:long-chain-alcohol O-fatty-acyltransferase activity"/>
    <property type="evidence" value="ECO:0007669"/>
    <property type="project" value="UniProtKB-EC"/>
</dbReference>
<dbReference type="PANTHER" id="PTHR31650">
    <property type="entry name" value="O-ACYLTRANSFERASE (WSD1-LIKE) FAMILY PROTEIN"/>
    <property type="match status" value="1"/>
</dbReference>
<keyword evidence="3 11" id="KW-0808">Transferase</keyword>
<dbReference type="UniPathway" id="UPA00282"/>
<evidence type="ECO:0000259" key="10">
    <source>
        <dbReference type="Pfam" id="PF06974"/>
    </source>
</evidence>
<dbReference type="AlphaFoldDB" id="A0A5E4N814"/>
<gene>
    <name evidence="11" type="ORF">CINCED_3A021997</name>
</gene>
<feature type="domain" description="O-acyltransferase WSD1 C-terminal" evidence="10">
    <location>
        <begin position="357"/>
        <end position="475"/>
    </location>
</feature>
<evidence type="ECO:0000256" key="1">
    <source>
        <dbReference type="ARBA" id="ARBA00004771"/>
    </source>
</evidence>
<comment type="catalytic activity">
    <reaction evidence="6">
        <text>a long chain fatty alcohol + a fatty acyl-CoA = a long-chain alcohol wax ester + CoA</text>
        <dbReference type="Rhea" id="RHEA:38443"/>
        <dbReference type="ChEBI" id="CHEBI:17135"/>
        <dbReference type="ChEBI" id="CHEBI:57287"/>
        <dbReference type="ChEBI" id="CHEBI:77636"/>
        <dbReference type="ChEBI" id="CHEBI:235323"/>
        <dbReference type="EC" id="2.3.1.75"/>
    </reaction>
</comment>
<dbReference type="EMBL" id="CABPRJ010001897">
    <property type="protein sequence ID" value="VVC39761.1"/>
    <property type="molecule type" value="Genomic_DNA"/>
</dbReference>
<reference evidence="11 12" key="1">
    <citation type="submission" date="2019-08" db="EMBL/GenBank/DDBJ databases">
        <authorList>
            <person name="Alioto T."/>
            <person name="Alioto T."/>
            <person name="Gomez Garrido J."/>
        </authorList>
    </citation>
    <scope>NUCLEOTIDE SEQUENCE [LARGE SCALE GENOMIC DNA]</scope>
</reference>
<comment type="pathway">
    <text evidence="2">Lipid metabolism.</text>
</comment>
<evidence type="ECO:0000256" key="8">
    <source>
        <dbReference type="SAM" id="Phobius"/>
    </source>
</evidence>
<comment type="pathway">
    <text evidence="1">Glycerolipid metabolism; triacylglycerol biosynthesis.</text>
</comment>
<evidence type="ECO:0000256" key="7">
    <source>
        <dbReference type="ARBA" id="ARBA00048109"/>
    </source>
</evidence>
<dbReference type="Proteomes" id="UP000325440">
    <property type="component" value="Unassembled WGS sequence"/>
</dbReference>
<evidence type="ECO:0000256" key="4">
    <source>
        <dbReference type="ARBA" id="ARBA00023315"/>
    </source>
</evidence>
<keyword evidence="8" id="KW-0472">Membrane</keyword>
<dbReference type="InterPro" id="IPR004255">
    <property type="entry name" value="O-acyltransferase_WSD1_N"/>
</dbReference>
<feature type="transmembrane region" description="Helical" evidence="8">
    <location>
        <begin position="41"/>
        <end position="65"/>
    </location>
</feature>
<comment type="similarity">
    <text evidence="5">In the N-terminal section; belongs to the long-chain O-acyltransferase family.</text>
</comment>
<evidence type="ECO:0000256" key="2">
    <source>
        <dbReference type="ARBA" id="ARBA00005189"/>
    </source>
</evidence>
<keyword evidence="4 11" id="KW-0012">Acyltransferase</keyword>
<evidence type="ECO:0000313" key="11">
    <source>
        <dbReference type="EMBL" id="VVC39761.1"/>
    </source>
</evidence>
<feature type="domain" description="O-acyltransferase WSD1-like N-terminal" evidence="9">
    <location>
        <begin position="113"/>
        <end position="246"/>
    </location>
</feature>
<protein>
    <submittedName>
        <fullName evidence="11">O-acyltransferase WSD1, C-terminal,O-acyltransferase, WSD1, N-terminal</fullName>
    </submittedName>
</protein>
<keyword evidence="8" id="KW-0812">Transmembrane</keyword>
<evidence type="ECO:0000256" key="5">
    <source>
        <dbReference type="ARBA" id="ARBA00024360"/>
    </source>
</evidence>
<dbReference type="GO" id="GO:0005886">
    <property type="term" value="C:plasma membrane"/>
    <property type="evidence" value="ECO:0007669"/>
    <property type="project" value="TreeGrafter"/>
</dbReference>
<dbReference type="GO" id="GO:0004144">
    <property type="term" value="F:diacylglycerol O-acyltransferase activity"/>
    <property type="evidence" value="ECO:0007669"/>
    <property type="project" value="UniProtKB-EC"/>
</dbReference>
<dbReference type="GO" id="GO:0019432">
    <property type="term" value="P:triglyceride biosynthetic process"/>
    <property type="evidence" value="ECO:0007669"/>
    <property type="project" value="UniProtKB-UniPathway"/>
</dbReference>
<accession>A0A5E4N814</accession>
<keyword evidence="8" id="KW-1133">Transmembrane helix</keyword>
<evidence type="ECO:0000313" key="12">
    <source>
        <dbReference type="Proteomes" id="UP000325440"/>
    </source>
</evidence>
<dbReference type="Pfam" id="PF03007">
    <property type="entry name" value="WS_DGAT_cat"/>
    <property type="match status" value="1"/>
</dbReference>
<name>A0A5E4N814_9HEMI</name>
<dbReference type="OrthoDB" id="619536at2759"/>
<dbReference type="InterPro" id="IPR045034">
    <property type="entry name" value="O-acyltransferase_WSD1-like"/>
</dbReference>
<sequence>MYNQLRRGTIRQKQSSLRISFKRYSKIWEIIFTTFMKTVNFAISFPVVVLLLLVIPITLVFKWIVSMAHRIACLGVLGNLMTNNEIRWLGDYWRHSTVFAIFILDSEIELRFIQQLIINKVLPQCPRLTEKPVVLKNLFGNSYCWMSDRNSFDINQHVFKLYGDPMEKFELQRYIGKLVSDGLSTEKPPWELHLLTQYDELMPGKRDAVVVFLAHRCLADWTSLVKLLCTCLSDTKPYYHISENPTKMRYWASVMRTIMTGPAELLWKMITPIKENDIVAPDPLSLNYNVRWSCLQGALSKVNRINQVTKTPSSYVVLSAVAGSLQIMMKAIGVQQLDNMNIVYPVQTGSTDHSSPVLIRLPIGIEGAIPRLWYTKTAMQNMYQSDQALLPAIVSLLMPLHSSGTRTLLSELTDNLAYLQFSWLSGPRSRIIIKGSPLKTVYSILPSQKTIGVSISVFTYTDDIFISVTADSAISEGFSETLLLNIEQQIDQVYDLLRCRRIPKELKNGISVSNNCKDLSLIDIKELIEKMKNIQLQVQMANELGSCYNNDGQRHINKIKAEYSILLRELRKRKNSNKRRHLFKNINILGRKKSSKSSYKKKQMTPLETTKNIQESTSIFIAQSAQDCRPKTHICRSTVYAKDNFLGLPKLPCREQLLTQI</sequence>